<keyword evidence="3" id="KW-1185">Reference proteome</keyword>
<evidence type="ECO:0000313" key="2">
    <source>
        <dbReference type="EMBL" id="MBT0727699.1"/>
    </source>
</evidence>
<feature type="signal peptide" evidence="1">
    <location>
        <begin position="1"/>
        <end position="23"/>
    </location>
</feature>
<dbReference type="PROSITE" id="PS51257">
    <property type="entry name" value="PROKAR_LIPOPROTEIN"/>
    <property type="match status" value="1"/>
</dbReference>
<evidence type="ECO:0008006" key="4">
    <source>
        <dbReference type="Google" id="ProtNLM"/>
    </source>
</evidence>
<gene>
    <name evidence="2" type="ORF">HGT73_09950</name>
</gene>
<sequence length="96" mass="10918">MKRIIALLIVLTSWSLLTGCAKQQPGGFSQIGHDPIAHSYQFRYQPTQLDHAALNAYLQKRCSQEGFDKVEALPEEAGVLSGYKTRWFQCNYKIKN</sequence>
<comment type="caution">
    <text evidence="2">The sequence shown here is derived from an EMBL/GenBank/DDBJ whole genome shotgun (WGS) entry which is preliminary data.</text>
</comment>
<protein>
    <recommendedName>
        <fullName evidence="4">Lipoprotein</fullName>
    </recommendedName>
</protein>
<dbReference type="EMBL" id="JABBFO010000008">
    <property type="protein sequence ID" value="MBT0727699.1"/>
    <property type="molecule type" value="Genomic_DNA"/>
</dbReference>
<organism evidence="2 3">
    <name type="scientific">Rosenbergiella australiborealis</name>
    <dbReference type="NCBI Taxonomy" id="1544696"/>
    <lineage>
        <taxon>Bacteria</taxon>
        <taxon>Pseudomonadati</taxon>
        <taxon>Pseudomonadota</taxon>
        <taxon>Gammaproteobacteria</taxon>
        <taxon>Enterobacterales</taxon>
        <taxon>Erwiniaceae</taxon>
        <taxon>Rosenbergiella</taxon>
    </lineage>
</organism>
<reference evidence="2 3" key="1">
    <citation type="submission" date="2020-04" db="EMBL/GenBank/DDBJ databases">
        <title>Genome sequencing of Rosenbergiella species.</title>
        <authorList>
            <person name="Alvarez-Perez S."/>
            <person name="Lievens B."/>
        </authorList>
    </citation>
    <scope>NUCLEOTIDE SEQUENCE [LARGE SCALE GENOMIC DNA]</scope>
    <source>
        <strain evidence="2 3">CdVSA20.1</strain>
    </source>
</reference>
<proteinExistence type="predicted"/>
<accession>A0ABS5T5T0</accession>
<dbReference type="RefSeq" id="WP_214214353.1">
    <property type="nucleotide sequence ID" value="NZ_JABBFO010000008.1"/>
</dbReference>
<name>A0ABS5T5T0_9GAMM</name>
<evidence type="ECO:0000256" key="1">
    <source>
        <dbReference type="SAM" id="SignalP"/>
    </source>
</evidence>
<keyword evidence="1" id="KW-0732">Signal</keyword>
<dbReference type="Proteomes" id="UP000786875">
    <property type="component" value="Unassembled WGS sequence"/>
</dbReference>
<feature type="chain" id="PRO_5045757349" description="Lipoprotein" evidence="1">
    <location>
        <begin position="24"/>
        <end position="96"/>
    </location>
</feature>
<evidence type="ECO:0000313" key="3">
    <source>
        <dbReference type="Proteomes" id="UP000786875"/>
    </source>
</evidence>